<feature type="compositionally biased region" description="Acidic residues" evidence="2">
    <location>
        <begin position="589"/>
        <end position="598"/>
    </location>
</feature>
<accession>A0A292PPQ4</accession>
<evidence type="ECO:0000259" key="3">
    <source>
        <dbReference type="Pfam" id="PF14661"/>
    </source>
</evidence>
<organism evidence="4 5">
    <name type="scientific">Tuber aestivum</name>
    <name type="common">summer truffle</name>
    <dbReference type="NCBI Taxonomy" id="59557"/>
    <lineage>
        <taxon>Eukaryota</taxon>
        <taxon>Fungi</taxon>
        <taxon>Dikarya</taxon>
        <taxon>Ascomycota</taxon>
        <taxon>Pezizomycotina</taxon>
        <taxon>Pezizomycetes</taxon>
        <taxon>Pezizales</taxon>
        <taxon>Tuberaceae</taxon>
        <taxon>Tuber</taxon>
    </lineage>
</organism>
<keyword evidence="5" id="KW-1185">Reference proteome</keyword>
<evidence type="ECO:0000256" key="2">
    <source>
        <dbReference type="SAM" id="MobiDB-lite"/>
    </source>
</evidence>
<dbReference type="EMBL" id="LN891079">
    <property type="protein sequence ID" value="CUS09529.1"/>
    <property type="molecule type" value="Genomic_DNA"/>
</dbReference>
<feature type="compositionally biased region" description="Polar residues" evidence="2">
    <location>
        <begin position="605"/>
        <end position="636"/>
    </location>
</feature>
<dbReference type="GO" id="GO:1990498">
    <property type="term" value="C:mitotic spindle microtubule"/>
    <property type="evidence" value="ECO:0007669"/>
    <property type="project" value="TreeGrafter"/>
</dbReference>
<dbReference type="Pfam" id="PF14661">
    <property type="entry name" value="HAUS6_N"/>
    <property type="match status" value="1"/>
</dbReference>
<feature type="region of interest" description="Disordered" evidence="2">
    <location>
        <begin position="306"/>
        <end position="330"/>
    </location>
</feature>
<evidence type="ECO:0000313" key="5">
    <source>
        <dbReference type="Proteomes" id="UP001412239"/>
    </source>
</evidence>
<reference evidence="4" key="1">
    <citation type="submission" date="2015-10" db="EMBL/GenBank/DDBJ databases">
        <authorList>
            <person name="Regsiter A."/>
            <person name="william w."/>
        </authorList>
    </citation>
    <scope>NUCLEOTIDE SEQUENCE</scope>
    <source>
        <strain evidence="4">Montdore</strain>
    </source>
</reference>
<dbReference type="GO" id="GO:0070652">
    <property type="term" value="C:HAUS complex"/>
    <property type="evidence" value="ECO:0007669"/>
    <property type="project" value="InterPro"/>
</dbReference>
<feature type="region of interest" description="Disordered" evidence="2">
    <location>
        <begin position="654"/>
        <end position="718"/>
    </location>
</feature>
<protein>
    <recommendedName>
        <fullName evidence="3">HAUS augmin-like complex subunit 6 N-terminal domain-containing protein</fullName>
    </recommendedName>
</protein>
<name>A0A292PPQ4_9PEZI</name>
<dbReference type="Proteomes" id="UP001412239">
    <property type="component" value="Unassembled WGS sequence"/>
</dbReference>
<keyword evidence="1" id="KW-0175">Coiled coil</keyword>
<feature type="region of interest" description="Disordered" evidence="2">
    <location>
        <begin position="558"/>
        <end position="641"/>
    </location>
</feature>
<dbReference type="PANTHER" id="PTHR16151:SF2">
    <property type="entry name" value="HAUS AUGMIN-LIKE COMPLEX SUBUNIT 6"/>
    <property type="match status" value="1"/>
</dbReference>
<dbReference type="GO" id="GO:0008017">
    <property type="term" value="F:microtubule binding"/>
    <property type="evidence" value="ECO:0007669"/>
    <property type="project" value="TreeGrafter"/>
</dbReference>
<feature type="domain" description="HAUS augmin-like complex subunit 6 N-terminal" evidence="3">
    <location>
        <begin position="10"/>
        <end position="230"/>
    </location>
</feature>
<proteinExistence type="predicted"/>
<evidence type="ECO:0000313" key="4">
    <source>
        <dbReference type="EMBL" id="CUS09529.1"/>
    </source>
</evidence>
<sequence>MKSSPAVSLLLTNLRLLDYDGEAEDSFPVSPDVFTSLKNKGKAFEHIVYHLFSSFDPEECTIRLEGCWPIYEPAQSREFRNVVFKWLTDLKRAGQLGNILVRKTLLDDCSGERYEELLLALSTTVLRDRIENGFFKDLTQGTYAYNQTSSPAPRDLKILILAHQASLSQLLHARRLSKAQWASFSAFLDSKETEISALSQSLLRSSTEDTQKSLPRGYEEDVLRKWRNNWLGDQRWLDILLQGDPEFTREQFFELPFERALTKHHHFRGGLGGVRSGEISLKALEKQVQDQKRKLGELRQLRRDHLETIPHASPQSTQKAASAESEKKAEKPLKVAFGRHQLLHSGQLEITRDCLTGERNEYTELLASLREDLATTSAPRVHREIEKLPEYRLRTPGKLEPMETKEGVGMDKEAQGEEQTKLSDQAEGGEQSPELEDYKSEDLSIYSDYPGYEYKDTSSPVQEHTPPRKPPMKVSQRIREYEPHQTNSTDASDEDEHLSSLEASAVSLTPRVPHQHDSMSVSPEPSMPKRSIGRFSLGFGDDELLAEQIVSTVAGAIYSPEKPSPAKRDQHHDSYKLPRMGSPASSLDESFDVDESEMLDIAQSPGGNHFSNRPPSLSPPDNRNLSTPMQSPSATTPKEDLLMSEDYNSVFKSRPKIALSPTFTPSAGTPERPPGLSLMSGVEGTPSAGYSEDESEDDNYLISSPLGLRSERRRRRRM</sequence>
<feature type="region of interest" description="Disordered" evidence="2">
    <location>
        <begin position="388"/>
        <end position="534"/>
    </location>
</feature>
<feature type="coiled-coil region" evidence="1">
    <location>
        <begin position="274"/>
        <end position="301"/>
    </location>
</feature>
<gene>
    <name evidence="4" type="ORF">GSTUAT00006402001</name>
</gene>
<dbReference type="GO" id="GO:0051225">
    <property type="term" value="P:spindle assembly"/>
    <property type="evidence" value="ECO:0007669"/>
    <property type="project" value="InterPro"/>
</dbReference>
<dbReference type="InterPro" id="IPR028163">
    <property type="entry name" value="HAUS_6_N"/>
</dbReference>
<dbReference type="InterPro" id="IPR026797">
    <property type="entry name" value="HAUS_6"/>
</dbReference>
<feature type="compositionally biased region" description="Basic and acidic residues" evidence="2">
    <location>
        <begin position="400"/>
        <end position="421"/>
    </location>
</feature>
<feature type="compositionally biased region" description="Basic and acidic residues" evidence="2">
    <location>
        <begin position="564"/>
        <end position="576"/>
    </location>
</feature>
<dbReference type="AlphaFoldDB" id="A0A292PPQ4"/>
<evidence type="ECO:0000256" key="1">
    <source>
        <dbReference type="SAM" id="Coils"/>
    </source>
</evidence>
<dbReference type="PANTHER" id="PTHR16151">
    <property type="entry name" value="HAUS AUGMIN-LIKE COMPLEX SUBUNIT 6"/>
    <property type="match status" value="1"/>
</dbReference>